<evidence type="ECO:0000256" key="4">
    <source>
        <dbReference type="ARBA" id="ARBA00023014"/>
    </source>
</evidence>
<evidence type="ECO:0000313" key="8">
    <source>
        <dbReference type="Proteomes" id="UP000261080"/>
    </source>
</evidence>
<dbReference type="InterPro" id="IPR013785">
    <property type="entry name" value="Aldolase_TIM"/>
</dbReference>
<dbReference type="InterPro" id="IPR016431">
    <property type="entry name" value="Pyrv-formate_lyase-activ_prd"/>
</dbReference>
<dbReference type="RefSeq" id="WP_024731744.1">
    <property type="nucleotide sequence ID" value="NZ_CALBAT010000027.1"/>
</dbReference>
<keyword evidence="8" id="KW-1185">Reference proteome</keyword>
<dbReference type="Proteomes" id="UP000261080">
    <property type="component" value="Unassembled WGS sequence"/>
</dbReference>
<name>A0A3E3K2N2_9FIRM</name>
<evidence type="ECO:0000313" key="7">
    <source>
        <dbReference type="EMBL" id="RGE87820.1"/>
    </source>
</evidence>
<comment type="cofactor">
    <cofactor evidence="5">
        <name>[4Fe-4S] cluster</name>
        <dbReference type="ChEBI" id="CHEBI:49883"/>
    </cofactor>
    <text evidence="5">Binds 1 [4Fe-4S] cluster. The cluster is coordinated with 3 cysteines and an exchangeable S-adenosyl-L-methionine.</text>
</comment>
<evidence type="ECO:0000256" key="3">
    <source>
        <dbReference type="ARBA" id="ARBA00023004"/>
    </source>
</evidence>
<keyword evidence="3 5" id="KW-0408">Iron</keyword>
<dbReference type="SFLD" id="SFLDS00029">
    <property type="entry name" value="Radical_SAM"/>
    <property type="match status" value="1"/>
</dbReference>
<dbReference type="EMBL" id="QVLX01000003">
    <property type="protein sequence ID" value="RGE87820.1"/>
    <property type="molecule type" value="Genomic_DNA"/>
</dbReference>
<evidence type="ECO:0000256" key="2">
    <source>
        <dbReference type="ARBA" id="ARBA00022723"/>
    </source>
</evidence>
<gene>
    <name evidence="7" type="ORF">DW016_06785</name>
</gene>
<organism evidence="7 8">
    <name type="scientific">Sellimonas intestinalis</name>
    <dbReference type="NCBI Taxonomy" id="1653434"/>
    <lineage>
        <taxon>Bacteria</taxon>
        <taxon>Bacillati</taxon>
        <taxon>Bacillota</taxon>
        <taxon>Clostridia</taxon>
        <taxon>Lachnospirales</taxon>
        <taxon>Lachnospiraceae</taxon>
        <taxon>Sellimonas</taxon>
    </lineage>
</organism>
<dbReference type="InterPro" id="IPR058240">
    <property type="entry name" value="rSAM_sf"/>
</dbReference>
<dbReference type="GO" id="GO:0046872">
    <property type="term" value="F:metal ion binding"/>
    <property type="evidence" value="ECO:0007669"/>
    <property type="project" value="UniProtKB-KW"/>
</dbReference>
<feature type="domain" description="Radical SAM core" evidence="6">
    <location>
        <begin position="67"/>
        <end position="228"/>
    </location>
</feature>
<dbReference type="Pfam" id="PF04055">
    <property type="entry name" value="Radical_SAM"/>
    <property type="match status" value="1"/>
</dbReference>
<reference evidence="7 8" key="1">
    <citation type="submission" date="2018-08" db="EMBL/GenBank/DDBJ databases">
        <title>A genome reference for cultivated species of the human gut microbiota.</title>
        <authorList>
            <person name="Zou Y."/>
            <person name="Xue W."/>
            <person name="Luo G."/>
        </authorList>
    </citation>
    <scope>NUCLEOTIDE SEQUENCE [LARGE SCALE GENOMIC DNA]</scope>
    <source>
        <strain evidence="7 8">AF37-2AT</strain>
    </source>
</reference>
<dbReference type="SFLD" id="SFLDG01099">
    <property type="entry name" value="Uncharacterised_Radical_SAM_Su"/>
    <property type="match status" value="1"/>
</dbReference>
<dbReference type="AlphaFoldDB" id="A0A3E3K2N2"/>
<dbReference type="GO" id="GO:0003824">
    <property type="term" value="F:catalytic activity"/>
    <property type="evidence" value="ECO:0007669"/>
    <property type="project" value="InterPro"/>
</dbReference>
<dbReference type="PANTHER" id="PTHR43075">
    <property type="entry name" value="FORMATE LYASE ACTIVATING ENZYME, PUTATIVE (AFU_ORTHOLOGUE AFUA_2G15630)-RELATED"/>
    <property type="match status" value="1"/>
</dbReference>
<feature type="binding site" evidence="5">
    <location>
        <position position="76"/>
    </location>
    <ligand>
        <name>[4Fe-4S] cluster</name>
        <dbReference type="ChEBI" id="CHEBI:49883"/>
        <note>4Fe-4S-S-AdoMet</note>
    </ligand>
</feature>
<evidence type="ECO:0000256" key="1">
    <source>
        <dbReference type="ARBA" id="ARBA00022691"/>
    </source>
</evidence>
<dbReference type="OrthoDB" id="9781783at2"/>
<sequence>MSSQRHPAITDLQSLYKNCTLCPRMCGIDRTKRRGVCGCTAMLTAARAALHFWEEPCISGTRGSGTVFFSGCTLKCCFCQNYPISQEGVGKVISIKDLAHIFLDLQSQGAHNISLVTADHYLPSVLEALDLVKHKLTIPVVYNCSGYERPEILRLLEGYVDIYLPDLKYYDIGISRKYSRAEDYFVYASQSVTEMIRQTESIRFDEDGILRKGVILRHMVLPGQKDDSIRLLHWMKTHLEKGSFLLSLLSQYTPFYHASNYPEINRRITTYEYEKVLNEAIRLGLTDGYMQEKSSAREEYTPPFDLEGIERSNFHEI</sequence>
<dbReference type="Gene3D" id="3.20.20.70">
    <property type="entry name" value="Aldolase class I"/>
    <property type="match status" value="1"/>
</dbReference>
<evidence type="ECO:0000259" key="6">
    <source>
        <dbReference type="Pfam" id="PF04055"/>
    </source>
</evidence>
<dbReference type="SUPFAM" id="SSF102114">
    <property type="entry name" value="Radical SAM enzymes"/>
    <property type="match status" value="1"/>
</dbReference>
<protein>
    <submittedName>
        <fullName evidence="7">Radical SAM protein</fullName>
    </submittedName>
</protein>
<dbReference type="PANTHER" id="PTHR43075:SF1">
    <property type="entry name" value="FORMATE LYASE ACTIVATING ENZYME, PUTATIVE (AFU_ORTHOLOGUE AFUA_2G15630)-RELATED"/>
    <property type="match status" value="1"/>
</dbReference>
<keyword evidence="1 5" id="KW-0949">S-adenosyl-L-methionine</keyword>
<dbReference type="InterPro" id="IPR007197">
    <property type="entry name" value="rSAM"/>
</dbReference>
<feature type="binding site" evidence="5">
    <location>
        <position position="72"/>
    </location>
    <ligand>
        <name>[4Fe-4S] cluster</name>
        <dbReference type="ChEBI" id="CHEBI:49883"/>
        <note>4Fe-4S-S-AdoMet</note>
    </ligand>
</feature>
<feature type="binding site" evidence="5">
    <location>
        <position position="79"/>
    </location>
    <ligand>
        <name>[4Fe-4S] cluster</name>
        <dbReference type="ChEBI" id="CHEBI:49883"/>
        <note>4Fe-4S-S-AdoMet</note>
    </ligand>
</feature>
<dbReference type="PIRSF" id="PIRSF004869">
    <property type="entry name" value="PflX_prd"/>
    <property type="match status" value="1"/>
</dbReference>
<dbReference type="CDD" id="cd01335">
    <property type="entry name" value="Radical_SAM"/>
    <property type="match status" value="1"/>
</dbReference>
<keyword evidence="2 5" id="KW-0479">Metal-binding</keyword>
<proteinExistence type="predicted"/>
<keyword evidence="4 5" id="KW-0411">Iron-sulfur</keyword>
<dbReference type="GO" id="GO:0051536">
    <property type="term" value="F:iron-sulfur cluster binding"/>
    <property type="evidence" value="ECO:0007669"/>
    <property type="project" value="UniProtKB-KW"/>
</dbReference>
<accession>A0A3E3K2N2</accession>
<evidence type="ECO:0000256" key="5">
    <source>
        <dbReference type="PIRSR" id="PIRSR004869-50"/>
    </source>
</evidence>
<dbReference type="InterPro" id="IPR040085">
    <property type="entry name" value="MJ0674-like"/>
</dbReference>
<comment type="caution">
    <text evidence="7">The sequence shown here is derived from an EMBL/GenBank/DDBJ whole genome shotgun (WGS) entry which is preliminary data.</text>
</comment>